<feature type="chain" id="PRO_5017201966" evidence="3">
    <location>
        <begin position="26"/>
        <end position="264"/>
    </location>
</feature>
<evidence type="ECO:0000313" key="5">
    <source>
        <dbReference type="EMBL" id="SED64211.1"/>
    </source>
</evidence>
<dbReference type="PANTHER" id="PTHR35936:SF25">
    <property type="entry name" value="ABC TRANSPORTER SUBSTRATE-BINDING PROTEIN"/>
    <property type="match status" value="1"/>
</dbReference>
<feature type="signal peptide" evidence="3">
    <location>
        <begin position="1"/>
        <end position="25"/>
    </location>
</feature>
<reference evidence="6" key="1">
    <citation type="submission" date="2016-10" db="EMBL/GenBank/DDBJ databases">
        <authorList>
            <person name="Varghese N."/>
            <person name="Submissions S."/>
        </authorList>
    </citation>
    <scope>NUCLEOTIDE SEQUENCE [LARGE SCALE GENOMIC DNA]</scope>
    <source>
        <strain evidence="6">DSM 12111</strain>
    </source>
</reference>
<dbReference type="InterPro" id="IPR001638">
    <property type="entry name" value="Solute-binding_3/MltF_N"/>
</dbReference>
<dbReference type="RefSeq" id="WP_090383179.1">
    <property type="nucleotide sequence ID" value="NZ_CP156749.1"/>
</dbReference>
<keyword evidence="6" id="KW-1185">Reference proteome</keyword>
<dbReference type="OrthoDB" id="5296159at2"/>
<evidence type="ECO:0000256" key="1">
    <source>
        <dbReference type="ARBA" id="ARBA00010333"/>
    </source>
</evidence>
<sequence>MAVVVTWLRCAVLCAGLVLFLGVQAQAEQLVRIGTGDWSPYVEQQRADAGPLGRLISAVFRRAGYRVEYHYYPWVRGVHLLKTGQLDVLMPYICNPERQQFSLCSAPLLRSEAVVFHLRDKAFSWQQFRDFEAYTIALTKGYSYGPGFDAARQSLALNIQESSKEDVGMRLLLAGRVDVHLQDRAVGYAMLRRLFTAEEQQRIVHDPKPVSREQLGLLFRKNASGEQLRQAFDAALRPLQENGELQRLQEMLERGEAAAWEPRL</sequence>
<evidence type="ECO:0000256" key="2">
    <source>
        <dbReference type="ARBA" id="ARBA00022729"/>
    </source>
</evidence>
<gene>
    <name evidence="5" type="ORF">SAMN05421553_3031</name>
</gene>
<dbReference type="SUPFAM" id="SSF53850">
    <property type="entry name" value="Periplasmic binding protein-like II"/>
    <property type="match status" value="1"/>
</dbReference>
<organism evidence="5 6">
    <name type="scientific">Pseudomonas anguilliseptica</name>
    <dbReference type="NCBI Taxonomy" id="53406"/>
    <lineage>
        <taxon>Bacteria</taxon>
        <taxon>Pseudomonadati</taxon>
        <taxon>Pseudomonadota</taxon>
        <taxon>Gammaproteobacteria</taxon>
        <taxon>Pseudomonadales</taxon>
        <taxon>Pseudomonadaceae</taxon>
        <taxon>Pseudomonas</taxon>
    </lineage>
</organism>
<dbReference type="STRING" id="53406.SAMN05421553_3031"/>
<name>A0A1H5CCF1_PSEAG</name>
<evidence type="ECO:0000313" key="6">
    <source>
        <dbReference type="Proteomes" id="UP000242849"/>
    </source>
</evidence>
<dbReference type="Pfam" id="PF00497">
    <property type="entry name" value="SBP_bac_3"/>
    <property type="match status" value="1"/>
</dbReference>
<protein>
    <submittedName>
        <fullName evidence="5">Amino acid ABC transporter substrate-binding protein, PAAT family</fullName>
    </submittedName>
</protein>
<dbReference type="Gene3D" id="3.40.190.10">
    <property type="entry name" value="Periplasmic binding protein-like II"/>
    <property type="match status" value="2"/>
</dbReference>
<dbReference type="Proteomes" id="UP000242849">
    <property type="component" value="Unassembled WGS sequence"/>
</dbReference>
<evidence type="ECO:0000259" key="4">
    <source>
        <dbReference type="SMART" id="SM00062"/>
    </source>
</evidence>
<dbReference type="AlphaFoldDB" id="A0A1H5CCF1"/>
<comment type="similarity">
    <text evidence="1">Belongs to the bacterial solute-binding protein 3 family.</text>
</comment>
<proteinExistence type="inferred from homology"/>
<dbReference type="SMART" id="SM00062">
    <property type="entry name" value="PBPb"/>
    <property type="match status" value="1"/>
</dbReference>
<dbReference type="PANTHER" id="PTHR35936">
    <property type="entry name" value="MEMBRANE-BOUND LYTIC MUREIN TRANSGLYCOSYLASE F"/>
    <property type="match status" value="1"/>
</dbReference>
<keyword evidence="2 3" id="KW-0732">Signal</keyword>
<accession>A0A1H5CCF1</accession>
<evidence type="ECO:0000256" key="3">
    <source>
        <dbReference type="SAM" id="SignalP"/>
    </source>
</evidence>
<dbReference type="EMBL" id="FNSC01000001">
    <property type="protein sequence ID" value="SED64211.1"/>
    <property type="molecule type" value="Genomic_DNA"/>
</dbReference>
<feature type="domain" description="Solute-binding protein family 3/N-terminal" evidence="4">
    <location>
        <begin position="30"/>
        <end position="255"/>
    </location>
</feature>